<organism evidence="1 2">
    <name type="scientific">Schistosoma margrebowiei</name>
    <dbReference type="NCBI Taxonomy" id="48269"/>
    <lineage>
        <taxon>Eukaryota</taxon>
        <taxon>Metazoa</taxon>
        <taxon>Spiralia</taxon>
        <taxon>Lophotrochozoa</taxon>
        <taxon>Platyhelminthes</taxon>
        <taxon>Trematoda</taxon>
        <taxon>Digenea</taxon>
        <taxon>Strigeidida</taxon>
        <taxon>Schistosomatoidea</taxon>
        <taxon>Schistosomatidae</taxon>
        <taxon>Schistosoma</taxon>
    </lineage>
</organism>
<dbReference type="Proteomes" id="UP000277204">
    <property type="component" value="Unassembled WGS sequence"/>
</dbReference>
<keyword evidence="2" id="KW-1185">Reference proteome</keyword>
<proteinExistence type="predicted"/>
<sequence>MVGMNANYLDSFAEDPSTNTLRVIQEQTKSLSFEWKPMKHDSFVYVYLVQGRHSESITEEYIYAGDIGNMPTIGEPCEATNYEADGYYSWYGLRYSFLKYYIGYERVPRIENVRIQKQSDSSTRMTLEREKSTCEVDTTVMFRGHSKNSHSSFDKEDDVYIRKFSAYTSQLHNKR</sequence>
<dbReference type="AlphaFoldDB" id="A0A183MXL9"/>
<evidence type="ECO:0000313" key="1">
    <source>
        <dbReference type="EMBL" id="VDP37178.1"/>
    </source>
</evidence>
<protein>
    <submittedName>
        <fullName evidence="1">Uncharacterized protein</fullName>
    </submittedName>
</protein>
<reference evidence="1 2" key="1">
    <citation type="submission" date="2018-11" db="EMBL/GenBank/DDBJ databases">
        <authorList>
            <consortium name="Pathogen Informatics"/>
        </authorList>
    </citation>
    <scope>NUCLEOTIDE SEQUENCE [LARGE SCALE GENOMIC DNA]</scope>
    <source>
        <strain evidence="1 2">Zambia</strain>
    </source>
</reference>
<dbReference type="EMBL" id="UZAI01018453">
    <property type="protein sequence ID" value="VDP37178.1"/>
    <property type="molecule type" value="Genomic_DNA"/>
</dbReference>
<gene>
    <name evidence="1" type="ORF">SMRZ_LOCUS20794</name>
</gene>
<name>A0A183MXL9_9TREM</name>
<accession>A0A183MXL9</accession>
<evidence type="ECO:0000313" key="2">
    <source>
        <dbReference type="Proteomes" id="UP000277204"/>
    </source>
</evidence>